<reference evidence="4" key="1">
    <citation type="submission" date="2016-06" db="UniProtKB">
        <authorList>
            <consortium name="WormBaseParasite"/>
        </authorList>
    </citation>
    <scope>IDENTIFICATION</scope>
</reference>
<sequence>MVPTNPRWSRELSSLSSITHGIPGLRDYGPNKTGLKESSLPKICVRQRRCPRSSDSSPFIVSTKSRSQRCRLQDLCKEDRAKLANLVLELAAAQEAVSHQNLITNLGNPKPTETSQMNHNSDLKPSNSNQFDSNKSNVPSSKNESVQEIEKRTHIEDLHLRYNAQLVQLEQEVQRLRILVTERNCSTPQSSSMTTESGMVQNLNVSTKPVTQSRFQINHDQTSISKHSRSLLESQSSRTAEIQVDSDGQALCQKLLLDRELLQRQRQVLHVVADQQAQLERLELDVRHMAQLIAHELQRDSVTQLVSCLGFVQLIASRPSCRGHHRQTIFFTSVYSDVNYCPELDNRLKDGD</sequence>
<evidence type="ECO:0000256" key="1">
    <source>
        <dbReference type="SAM" id="MobiDB-lite"/>
    </source>
</evidence>
<gene>
    <name evidence="2" type="ORF">ECPE_LOCUS6799</name>
</gene>
<dbReference type="EMBL" id="UZAN01043839">
    <property type="protein sequence ID" value="VDP79371.1"/>
    <property type="molecule type" value="Genomic_DNA"/>
</dbReference>
<dbReference type="AlphaFoldDB" id="A0A183AIL4"/>
<protein>
    <submittedName>
        <fullName evidence="4">CCDC92 domain-containing protein</fullName>
    </submittedName>
</protein>
<accession>A0A183AIL4</accession>
<evidence type="ECO:0000313" key="2">
    <source>
        <dbReference type="EMBL" id="VDP79371.1"/>
    </source>
</evidence>
<organism evidence="4">
    <name type="scientific">Echinostoma caproni</name>
    <dbReference type="NCBI Taxonomy" id="27848"/>
    <lineage>
        <taxon>Eukaryota</taxon>
        <taxon>Metazoa</taxon>
        <taxon>Spiralia</taxon>
        <taxon>Lophotrochozoa</taxon>
        <taxon>Platyhelminthes</taxon>
        <taxon>Trematoda</taxon>
        <taxon>Digenea</taxon>
        <taxon>Plagiorchiida</taxon>
        <taxon>Echinostomata</taxon>
        <taxon>Echinostomatoidea</taxon>
        <taxon>Echinostomatidae</taxon>
        <taxon>Echinostoma</taxon>
    </lineage>
</organism>
<dbReference type="WBParaSite" id="ECPE_0000681201-mRNA-1">
    <property type="protein sequence ID" value="ECPE_0000681201-mRNA-1"/>
    <property type="gene ID" value="ECPE_0000681201"/>
</dbReference>
<keyword evidence="3" id="KW-1185">Reference proteome</keyword>
<feature type="region of interest" description="Disordered" evidence="1">
    <location>
        <begin position="104"/>
        <end position="149"/>
    </location>
</feature>
<evidence type="ECO:0000313" key="3">
    <source>
        <dbReference type="Proteomes" id="UP000272942"/>
    </source>
</evidence>
<feature type="compositionally biased region" description="Polar residues" evidence="1">
    <location>
        <begin position="104"/>
        <end position="146"/>
    </location>
</feature>
<name>A0A183AIL4_9TREM</name>
<dbReference type="Proteomes" id="UP000272942">
    <property type="component" value="Unassembled WGS sequence"/>
</dbReference>
<evidence type="ECO:0000313" key="4">
    <source>
        <dbReference type="WBParaSite" id="ECPE_0000681201-mRNA-1"/>
    </source>
</evidence>
<proteinExistence type="predicted"/>
<reference evidence="2 3" key="2">
    <citation type="submission" date="2018-11" db="EMBL/GenBank/DDBJ databases">
        <authorList>
            <consortium name="Pathogen Informatics"/>
        </authorList>
    </citation>
    <scope>NUCLEOTIDE SEQUENCE [LARGE SCALE GENOMIC DNA]</scope>
    <source>
        <strain evidence="2 3">Egypt</strain>
    </source>
</reference>